<dbReference type="Proteomes" id="UP000799772">
    <property type="component" value="Unassembled WGS sequence"/>
</dbReference>
<keyword evidence="3" id="KW-1185">Reference proteome</keyword>
<proteinExistence type="predicted"/>
<feature type="region of interest" description="Disordered" evidence="1">
    <location>
        <begin position="62"/>
        <end position="82"/>
    </location>
</feature>
<protein>
    <submittedName>
        <fullName evidence="2">Uncharacterized protein</fullName>
    </submittedName>
</protein>
<dbReference type="EMBL" id="ML978136">
    <property type="protein sequence ID" value="KAF2094026.1"/>
    <property type="molecule type" value="Genomic_DNA"/>
</dbReference>
<evidence type="ECO:0000313" key="2">
    <source>
        <dbReference type="EMBL" id="KAF2094026.1"/>
    </source>
</evidence>
<name>A0A9P4I2V0_9PEZI</name>
<comment type="caution">
    <text evidence="2">The sequence shown here is derived from an EMBL/GenBank/DDBJ whole genome shotgun (WGS) entry which is preliminary data.</text>
</comment>
<evidence type="ECO:0000313" key="3">
    <source>
        <dbReference type="Proteomes" id="UP000799772"/>
    </source>
</evidence>
<sequence length="135" mass="14743">MGRYSSKYKFEDIHSRSQTSNRSTLARTEVNKTLRSLFLIIKMKTFTFIASVVALTSVASAAPKHGSDDKSVTTSFSTKSHHSKHHDDITITCTTTTSFTTTLSTFTTFPASNSTSLFPTETLITGTGPRPPLST</sequence>
<reference evidence="2" key="1">
    <citation type="journal article" date="2020" name="Stud. Mycol.">
        <title>101 Dothideomycetes genomes: a test case for predicting lifestyles and emergence of pathogens.</title>
        <authorList>
            <person name="Haridas S."/>
            <person name="Albert R."/>
            <person name="Binder M."/>
            <person name="Bloem J."/>
            <person name="Labutti K."/>
            <person name="Salamov A."/>
            <person name="Andreopoulos B."/>
            <person name="Baker S."/>
            <person name="Barry K."/>
            <person name="Bills G."/>
            <person name="Bluhm B."/>
            <person name="Cannon C."/>
            <person name="Castanera R."/>
            <person name="Culley D."/>
            <person name="Daum C."/>
            <person name="Ezra D."/>
            <person name="Gonzalez J."/>
            <person name="Henrissat B."/>
            <person name="Kuo A."/>
            <person name="Liang C."/>
            <person name="Lipzen A."/>
            <person name="Lutzoni F."/>
            <person name="Magnuson J."/>
            <person name="Mondo S."/>
            <person name="Nolan M."/>
            <person name="Ohm R."/>
            <person name="Pangilinan J."/>
            <person name="Park H.-J."/>
            <person name="Ramirez L."/>
            <person name="Alfaro M."/>
            <person name="Sun H."/>
            <person name="Tritt A."/>
            <person name="Yoshinaga Y."/>
            <person name="Zwiers L.-H."/>
            <person name="Turgeon B."/>
            <person name="Goodwin S."/>
            <person name="Spatafora J."/>
            <person name="Crous P."/>
            <person name="Grigoriev I."/>
        </authorList>
    </citation>
    <scope>NUCLEOTIDE SEQUENCE</scope>
    <source>
        <strain evidence="2">CBS 133067</strain>
    </source>
</reference>
<dbReference type="AlphaFoldDB" id="A0A9P4I2V0"/>
<evidence type="ECO:0000256" key="1">
    <source>
        <dbReference type="SAM" id="MobiDB-lite"/>
    </source>
</evidence>
<accession>A0A9P4I2V0</accession>
<organism evidence="2 3">
    <name type="scientific">Rhizodiscina lignyota</name>
    <dbReference type="NCBI Taxonomy" id="1504668"/>
    <lineage>
        <taxon>Eukaryota</taxon>
        <taxon>Fungi</taxon>
        <taxon>Dikarya</taxon>
        <taxon>Ascomycota</taxon>
        <taxon>Pezizomycotina</taxon>
        <taxon>Dothideomycetes</taxon>
        <taxon>Pleosporomycetidae</taxon>
        <taxon>Aulographales</taxon>
        <taxon>Rhizodiscinaceae</taxon>
        <taxon>Rhizodiscina</taxon>
    </lineage>
</organism>
<gene>
    <name evidence="2" type="ORF">NA57DRAFT_61232</name>
</gene>